<dbReference type="EMBL" id="GBXM01050017">
    <property type="protein sequence ID" value="JAH58560.1"/>
    <property type="molecule type" value="Transcribed_RNA"/>
</dbReference>
<protein>
    <submittedName>
        <fullName evidence="1">Uncharacterized protein</fullName>
    </submittedName>
</protein>
<accession>A0A0E9U041</accession>
<dbReference type="AlphaFoldDB" id="A0A0E9U041"/>
<organism evidence="1">
    <name type="scientific">Anguilla anguilla</name>
    <name type="common">European freshwater eel</name>
    <name type="synonym">Muraena anguilla</name>
    <dbReference type="NCBI Taxonomy" id="7936"/>
    <lineage>
        <taxon>Eukaryota</taxon>
        <taxon>Metazoa</taxon>
        <taxon>Chordata</taxon>
        <taxon>Craniata</taxon>
        <taxon>Vertebrata</taxon>
        <taxon>Euteleostomi</taxon>
        <taxon>Actinopterygii</taxon>
        <taxon>Neopterygii</taxon>
        <taxon>Teleostei</taxon>
        <taxon>Anguilliformes</taxon>
        <taxon>Anguillidae</taxon>
        <taxon>Anguilla</taxon>
    </lineage>
</organism>
<reference evidence="1" key="2">
    <citation type="journal article" date="2015" name="Fish Shellfish Immunol.">
        <title>Early steps in the European eel (Anguilla anguilla)-Vibrio vulnificus interaction in the gills: Role of the RtxA13 toxin.</title>
        <authorList>
            <person name="Callol A."/>
            <person name="Pajuelo D."/>
            <person name="Ebbesson L."/>
            <person name="Teles M."/>
            <person name="MacKenzie S."/>
            <person name="Amaro C."/>
        </authorList>
    </citation>
    <scope>NUCLEOTIDE SEQUENCE</scope>
</reference>
<proteinExistence type="predicted"/>
<reference evidence="1" key="1">
    <citation type="submission" date="2014-11" db="EMBL/GenBank/DDBJ databases">
        <authorList>
            <person name="Amaro Gonzalez C."/>
        </authorList>
    </citation>
    <scope>NUCLEOTIDE SEQUENCE</scope>
</reference>
<evidence type="ECO:0000313" key="1">
    <source>
        <dbReference type="EMBL" id="JAH58560.1"/>
    </source>
</evidence>
<name>A0A0E9U041_ANGAN</name>
<sequence>MYRKVHLHVSLQQHWPSEARDLAHGSFSLFLPPSLNNKNIHNTFTYGWKSAG</sequence>